<reference evidence="3 4" key="1">
    <citation type="journal article" date="2019" name="mSystems">
        <title>Life at home and on the roam: Genomic adaptions reflect the dual lifestyle of an intracellular, facultative symbiont.</title>
        <authorList>
            <person name="Burgsdorf I."/>
        </authorList>
    </citation>
    <scope>NUCLEOTIDE SEQUENCE [LARGE SCALE GENOMIC DNA]</scope>
    <source>
        <strain evidence="3">277cV</strain>
    </source>
</reference>
<protein>
    <submittedName>
        <fullName evidence="3">Uncharacterized protein</fullName>
    </submittedName>
</protein>
<name>A0A524RNV0_9CHRO</name>
<dbReference type="PROSITE" id="PS51257">
    <property type="entry name" value="PROKAR_LIPOPROTEIN"/>
    <property type="match status" value="1"/>
</dbReference>
<proteinExistence type="predicted"/>
<dbReference type="EMBL" id="SRMO01000055">
    <property type="protein sequence ID" value="TGG93007.1"/>
    <property type="molecule type" value="Genomic_DNA"/>
</dbReference>
<feature type="region of interest" description="Disordered" evidence="1">
    <location>
        <begin position="24"/>
        <end position="46"/>
    </location>
</feature>
<dbReference type="Proteomes" id="UP000317990">
    <property type="component" value="Unassembled WGS sequence"/>
</dbReference>
<evidence type="ECO:0000313" key="4">
    <source>
        <dbReference type="Proteomes" id="UP000317990"/>
    </source>
</evidence>
<evidence type="ECO:0000313" key="3">
    <source>
        <dbReference type="EMBL" id="TGG93007.1"/>
    </source>
</evidence>
<organism evidence="3 4">
    <name type="scientific">Aphanocapsa feldmannii 277cV</name>
    <dbReference type="NCBI Taxonomy" id="2507553"/>
    <lineage>
        <taxon>Bacteria</taxon>
        <taxon>Bacillati</taxon>
        <taxon>Cyanobacteriota</taxon>
        <taxon>Cyanophyceae</taxon>
        <taxon>Oscillatoriophycideae</taxon>
        <taxon>Chroococcales</taxon>
        <taxon>Microcystaceae</taxon>
        <taxon>Aphanocapsa</taxon>
    </lineage>
</organism>
<evidence type="ECO:0000256" key="1">
    <source>
        <dbReference type="SAM" id="MobiDB-lite"/>
    </source>
</evidence>
<evidence type="ECO:0000256" key="2">
    <source>
        <dbReference type="SAM" id="SignalP"/>
    </source>
</evidence>
<accession>A0A524RNV0</accession>
<keyword evidence="2" id="KW-0732">Signal</keyword>
<sequence>MAAQRLQHAAMLLSLALLISCGTRSQDPDSAAPPAQQPADPQATARAVDPPQLIPLADPQTLLDAGQLGRRDPFSPLAAEHQSGIGVAGLSLVGLALLNGEPVAFVHSEAGAGSLRPGDVGGVSTDLLPDGWVVLAVDPEARQVELEPPGPATALRLSWP</sequence>
<feature type="chain" id="PRO_5022096538" evidence="2">
    <location>
        <begin position="26"/>
        <end position="160"/>
    </location>
</feature>
<gene>
    <name evidence="3" type="ORF">ERJ67_04995</name>
</gene>
<dbReference type="AlphaFoldDB" id="A0A524RNV0"/>
<feature type="signal peptide" evidence="2">
    <location>
        <begin position="1"/>
        <end position="25"/>
    </location>
</feature>
<feature type="compositionally biased region" description="Low complexity" evidence="1">
    <location>
        <begin position="28"/>
        <end position="43"/>
    </location>
</feature>
<comment type="caution">
    <text evidence="3">The sequence shown here is derived from an EMBL/GenBank/DDBJ whole genome shotgun (WGS) entry which is preliminary data.</text>
</comment>